<dbReference type="EMBL" id="SLWB01000008">
    <property type="protein sequence ID" value="TCN66781.1"/>
    <property type="molecule type" value="Genomic_DNA"/>
</dbReference>
<keyword evidence="7" id="KW-0732">Signal</keyword>
<evidence type="ECO:0000256" key="1">
    <source>
        <dbReference type="ARBA" id="ARBA00000971"/>
    </source>
</evidence>
<keyword evidence="10" id="KW-1185">Reference proteome</keyword>
<protein>
    <recommendedName>
        <fullName evidence="6">Peptidyl-prolyl cis-trans isomerase</fullName>
        <ecNumber evidence="6">5.2.1.8</ecNumber>
    </recommendedName>
</protein>
<evidence type="ECO:0000313" key="10">
    <source>
        <dbReference type="Proteomes" id="UP000294830"/>
    </source>
</evidence>
<dbReference type="GO" id="GO:0003755">
    <property type="term" value="F:peptidyl-prolyl cis-trans isomerase activity"/>
    <property type="evidence" value="ECO:0007669"/>
    <property type="project" value="UniProtKB-UniRule"/>
</dbReference>
<dbReference type="Pfam" id="PF01346">
    <property type="entry name" value="FKBP_N"/>
    <property type="match status" value="1"/>
</dbReference>
<sequence length="247" mass="27153">MKNIATTLIAILLSSSLGFSQTAINSSPATQQAKFNSFLDSASYAYGVVLARSMEGLKVDFNHELIQQAFKDVRDKINLYNDTTINSLLTRLQTQIQTREMARIEVLTKENAIKTKAFFEENGKKPNIKTTASGLQYETIVSGPSDGIPPSINDTVVVNFEAKFIDGKPLESSYESGKPVHMPLNQIIPGLQEGLLLMKPKDTFILYIPSELAYGDKGAPAIEPNQGLIFKIDLIDIIKGAVPLPKY</sequence>
<comment type="catalytic activity">
    <reaction evidence="1 5 6">
        <text>[protein]-peptidylproline (omega=180) = [protein]-peptidylproline (omega=0)</text>
        <dbReference type="Rhea" id="RHEA:16237"/>
        <dbReference type="Rhea" id="RHEA-COMP:10747"/>
        <dbReference type="Rhea" id="RHEA-COMP:10748"/>
        <dbReference type="ChEBI" id="CHEBI:83833"/>
        <dbReference type="ChEBI" id="CHEBI:83834"/>
        <dbReference type="EC" id="5.2.1.8"/>
    </reaction>
</comment>
<dbReference type="Pfam" id="PF00254">
    <property type="entry name" value="FKBP_C"/>
    <property type="match status" value="1"/>
</dbReference>
<evidence type="ECO:0000313" key="9">
    <source>
        <dbReference type="EMBL" id="TCN66781.1"/>
    </source>
</evidence>
<evidence type="ECO:0000256" key="2">
    <source>
        <dbReference type="ARBA" id="ARBA00006577"/>
    </source>
</evidence>
<comment type="caution">
    <text evidence="9">The sequence shown here is derived from an EMBL/GenBank/DDBJ whole genome shotgun (WGS) entry which is preliminary data.</text>
</comment>
<evidence type="ECO:0000256" key="7">
    <source>
        <dbReference type="SAM" id="SignalP"/>
    </source>
</evidence>
<dbReference type="Proteomes" id="UP000294830">
    <property type="component" value="Unassembled WGS sequence"/>
</dbReference>
<dbReference type="InterPro" id="IPR046357">
    <property type="entry name" value="PPIase_dom_sf"/>
</dbReference>
<evidence type="ECO:0000256" key="6">
    <source>
        <dbReference type="RuleBase" id="RU003915"/>
    </source>
</evidence>
<dbReference type="Gene3D" id="3.10.50.40">
    <property type="match status" value="1"/>
</dbReference>
<dbReference type="PANTHER" id="PTHR43811:SF19">
    <property type="entry name" value="39 KDA FK506-BINDING NUCLEAR PROTEIN"/>
    <property type="match status" value="1"/>
</dbReference>
<evidence type="ECO:0000256" key="5">
    <source>
        <dbReference type="PROSITE-ProRule" id="PRU00277"/>
    </source>
</evidence>
<evidence type="ECO:0000256" key="3">
    <source>
        <dbReference type="ARBA" id="ARBA00023110"/>
    </source>
</evidence>
<feature type="signal peptide" evidence="7">
    <location>
        <begin position="1"/>
        <end position="20"/>
    </location>
</feature>
<dbReference type="PANTHER" id="PTHR43811">
    <property type="entry name" value="FKBP-TYPE PEPTIDYL-PROLYL CIS-TRANS ISOMERASE FKPA"/>
    <property type="match status" value="1"/>
</dbReference>
<keyword evidence="3 5" id="KW-0697">Rotamase</keyword>
<dbReference type="PROSITE" id="PS50059">
    <property type="entry name" value="FKBP_PPIASE"/>
    <property type="match status" value="1"/>
</dbReference>
<keyword evidence="4 5" id="KW-0413">Isomerase</keyword>
<feature type="chain" id="PRO_5020266762" description="Peptidyl-prolyl cis-trans isomerase" evidence="7">
    <location>
        <begin position="21"/>
        <end position="247"/>
    </location>
</feature>
<feature type="domain" description="PPIase FKBP-type" evidence="8">
    <location>
        <begin position="153"/>
        <end position="238"/>
    </location>
</feature>
<dbReference type="Gene3D" id="1.10.287.460">
    <property type="entry name" value="Peptidyl-prolyl cis-trans isomerase, FKBP-type, N-terminal domain"/>
    <property type="match status" value="1"/>
</dbReference>
<dbReference type="InterPro" id="IPR000774">
    <property type="entry name" value="PPIase_FKBP_N"/>
</dbReference>
<dbReference type="SUPFAM" id="SSF54534">
    <property type="entry name" value="FKBP-like"/>
    <property type="match status" value="1"/>
</dbReference>
<gene>
    <name evidence="9" type="ORF">CLV25_108120</name>
</gene>
<reference evidence="9 10" key="1">
    <citation type="submission" date="2019-03" db="EMBL/GenBank/DDBJ databases">
        <title>Genomic Encyclopedia of Archaeal and Bacterial Type Strains, Phase II (KMG-II): from individual species to whole genera.</title>
        <authorList>
            <person name="Goeker M."/>
        </authorList>
    </citation>
    <scope>NUCLEOTIDE SEQUENCE [LARGE SCALE GENOMIC DNA]</scope>
    <source>
        <strain evidence="9 10">RL-C</strain>
    </source>
</reference>
<organism evidence="9 10">
    <name type="scientific">Acetobacteroides hydrogenigenes</name>
    <dbReference type="NCBI Taxonomy" id="979970"/>
    <lineage>
        <taxon>Bacteria</taxon>
        <taxon>Pseudomonadati</taxon>
        <taxon>Bacteroidota</taxon>
        <taxon>Bacteroidia</taxon>
        <taxon>Bacteroidales</taxon>
        <taxon>Rikenellaceae</taxon>
        <taxon>Acetobacteroides</taxon>
    </lineage>
</organism>
<dbReference type="GO" id="GO:0006457">
    <property type="term" value="P:protein folding"/>
    <property type="evidence" value="ECO:0007669"/>
    <property type="project" value="InterPro"/>
</dbReference>
<name>A0A4R2EEL8_9BACT</name>
<dbReference type="EC" id="5.2.1.8" evidence="6"/>
<comment type="similarity">
    <text evidence="2 6">Belongs to the FKBP-type PPIase family.</text>
</comment>
<dbReference type="AlphaFoldDB" id="A0A4R2EEL8"/>
<accession>A0A4R2EEL8</accession>
<evidence type="ECO:0000259" key="8">
    <source>
        <dbReference type="PROSITE" id="PS50059"/>
    </source>
</evidence>
<dbReference type="InterPro" id="IPR001179">
    <property type="entry name" value="PPIase_FKBP_dom"/>
</dbReference>
<dbReference type="RefSeq" id="WP_131839467.1">
    <property type="nucleotide sequence ID" value="NZ_SLWB01000008.1"/>
</dbReference>
<proteinExistence type="inferred from homology"/>
<evidence type="ECO:0000256" key="4">
    <source>
        <dbReference type="ARBA" id="ARBA00023235"/>
    </source>
</evidence>
<dbReference type="OrthoDB" id="9814548at2"/>
<dbReference type="InterPro" id="IPR036944">
    <property type="entry name" value="PPIase_FKBP_N_sf"/>
</dbReference>